<dbReference type="PROSITE" id="PS00455">
    <property type="entry name" value="AMP_BINDING"/>
    <property type="match status" value="1"/>
</dbReference>
<dbReference type="OrthoDB" id="10253869at2759"/>
<dbReference type="PANTHER" id="PTHR24096">
    <property type="entry name" value="LONG-CHAIN-FATTY-ACID--COA LIGASE"/>
    <property type="match status" value="1"/>
</dbReference>
<dbReference type="InterPro" id="IPR020845">
    <property type="entry name" value="AMP-binding_CS"/>
</dbReference>
<dbReference type="Gene3D" id="3.40.50.12780">
    <property type="entry name" value="N-terminal domain of ligase-like"/>
    <property type="match status" value="1"/>
</dbReference>
<organism evidence="7 8">
    <name type="scientific">Ignelater luminosus</name>
    <name type="common">Cucubano</name>
    <name type="synonym">Pyrophorus luminosus</name>
    <dbReference type="NCBI Taxonomy" id="2038154"/>
    <lineage>
        <taxon>Eukaryota</taxon>
        <taxon>Metazoa</taxon>
        <taxon>Ecdysozoa</taxon>
        <taxon>Arthropoda</taxon>
        <taxon>Hexapoda</taxon>
        <taxon>Insecta</taxon>
        <taxon>Pterygota</taxon>
        <taxon>Neoptera</taxon>
        <taxon>Endopterygota</taxon>
        <taxon>Coleoptera</taxon>
        <taxon>Polyphaga</taxon>
        <taxon>Elateriformia</taxon>
        <taxon>Elateroidea</taxon>
        <taxon>Elateridae</taxon>
        <taxon>Agrypninae</taxon>
        <taxon>Pyrophorini</taxon>
        <taxon>Ignelater</taxon>
    </lineage>
</organism>
<reference evidence="7" key="1">
    <citation type="submission" date="2019-08" db="EMBL/GenBank/DDBJ databases">
        <title>The genome of the North American firefly Photinus pyralis.</title>
        <authorList>
            <consortium name="Photinus pyralis genome working group"/>
            <person name="Fallon T.R."/>
            <person name="Sander Lower S.E."/>
            <person name="Weng J.-K."/>
        </authorList>
    </citation>
    <scope>NUCLEOTIDE SEQUENCE</scope>
    <source>
        <strain evidence="7">TRF0915ILg1</strain>
        <tissue evidence="7">Whole body</tissue>
    </source>
</reference>
<proteinExistence type="inferred from homology"/>
<dbReference type="AlphaFoldDB" id="A0A8K0CXA0"/>
<feature type="domain" description="AMP-dependent synthetase/ligase" evidence="5">
    <location>
        <begin position="47"/>
        <end position="398"/>
    </location>
</feature>
<dbReference type="Pfam" id="PF13193">
    <property type="entry name" value="AMP-binding_C"/>
    <property type="match status" value="1"/>
</dbReference>
<name>A0A8K0CXA0_IGNLU</name>
<evidence type="ECO:0000256" key="3">
    <source>
        <dbReference type="ARBA" id="ARBA00022598"/>
    </source>
</evidence>
<comment type="caution">
    <text evidence="7">The sequence shown here is derived from an EMBL/GenBank/DDBJ whole genome shotgun (WGS) entry which is preliminary data.</text>
</comment>
<feature type="domain" description="AMP-binding enzyme C-terminal" evidence="6">
    <location>
        <begin position="448"/>
        <end position="523"/>
    </location>
</feature>
<evidence type="ECO:0008006" key="9">
    <source>
        <dbReference type="Google" id="ProtNLM"/>
    </source>
</evidence>
<evidence type="ECO:0000259" key="5">
    <source>
        <dbReference type="Pfam" id="PF00501"/>
    </source>
</evidence>
<gene>
    <name evidence="7" type="ORF">ILUMI_12887</name>
</gene>
<evidence type="ECO:0000313" key="7">
    <source>
        <dbReference type="EMBL" id="KAF2893286.1"/>
    </source>
</evidence>
<evidence type="ECO:0000256" key="2">
    <source>
        <dbReference type="ARBA" id="ARBA00006432"/>
    </source>
</evidence>
<dbReference type="GO" id="GO:0016405">
    <property type="term" value="F:CoA-ligase activity"/>
    <property type="evidence" value="ECO:0007669"/>
    <property type="project" value="TreeGrafter"/>
</dbReference>
<evidence type="ECO:0000256" key="1">
    <source>
        <dbReference type="ARBA" id="ARBA00004275"/>
    </source>
</evidence>
<dbReference type="GO" id="GO:0005777">
    <property type="term" value="C:peroxisome"/>
    <property type="evidence" value="ECO:0007669"/>
    <property type="project" value="UniProtKB-SubCell"/>
</dbReference>
<accession>A0A8K0CXA0</accession>
<dbReference type="Pfam" id="PF00501">
    <property type="entry name" value="AMP-binding"/>
    <property type="match status" value="1"/>
</dbReference>
<evidence type="ECO:0000256" key="4">
    <source>
        <dbReference type="ARBA" id="ARBA00023140"/>
    </source>
</evidence>
<dbReference type="InterPro" id="IPR042099">
    <property type="entry name" value="ANL_N_sf"/>
</dbReference>
<dbReference type="Gene3D" id="3.30.300.30">
    <property type="match status" value="1"/>
</dbReference>
<sequence length="538" mass="59397">MFEILNYWTGQNDPIGVEYPLRTEARPDLHPSFGQGRAVHVGVDGLTGQKDTYTSLLHRCICTAIKMRSEGIKPGDIITICTSNHLNTCVPVIATFFLGAKVANLDATISLSDTAYLLKQVKPKMIFVADDAIKLIEGALTESKLNSKIVTFGTSSDYLHFTEFLKKSSVEEESLKPVEVDSKDTAAILFSSGTTGLPKGICLSHYGILAQSSTLCDIGYNTNVFLAFSSLYWISSILILTSSILTGGCRVIAPKYDPSTVWNLLEKYKVTAMFLAPIQSFSLYKSGRPEGINTTKFEHLLIGGGYVSREQMNEIRDILPGTNVMLGYGLTEICGIALLFWPNNPKDMIMACERCGSSGRPLPGFSYKVVDPDSRKPLGPNQRGELLIKTDSQMHGYFNLDSCEAWDSDGWLKTGDVVYYDEDYCFYIIDRVKEMLKFQSWHVPPATIESILLTHPAVEAAVVVGLPHPIDGDHPLAAVVTKASCAVSETEIEDYIAKRVHDRMRLRGGVKFVSSIPLTPSGKIKRRDIRDMIVKGHL</sequence>
<comment type="similarity">
    <text evidence="2">Belongs to the ATP-dependent AMP-binding enzyme family.</text>
</comment>
<evidence type="ECO:0000259" key="6">
    <source>
        <dbReference type="Pfam" id="PF13193"/>
    </source>
</evidence>
<dbReference type="Proteomes" id="UP000801492">
    <property type="component" value="Unassembled WGS sequence"/>
</dbReference>
<dbReference type="SUPFAM" id="SSF56801">
    <property type="entry name" value="Acetyl-CoA synthetase-like"/>
    <property type="match status" value="1"/>
</dbReference>
<evidence type="ECO:0000313" key="8">
    <source>
        <dbReference type="Proteomes" id="UP000801492"/>
    </source>
</evidence>
<keyword evidence="3" id="KW-0436">Ligase</keyword>
<dbReference type="PANTHER" id="PTHR24096:SF149">
    <property type="entry name" value="AMP-BINDING DOMAIN-CONTAINING PROTEIN-RELATED"/>
    <property type="match status" value="1"/>
</dbReference>
<keyword evidence="4" id="KW-0576">Peroxisome</keyword>
<keyword evidence="8" id="KW-1185">Reference proteome</keyword>
<dbReference type="InterPro" id="IPR000873">
    <property type="entry name" value="AMP-dep_synth/lig_dom"/>
</dbReference>
<dbReference type="EMBL" id="VTPC01008099">
    <property type="protein sequence ID" value="KAF2893286.1"/>
    <property type="molecule type" value="Genomic_DNA"/>
</dbReference>
<dbReference type="InterPro" id="IPR045851">
    <property type="entry name" value="AMP-bd_C_sf"/>
</dbReference>
<dbReference type="InterPro" id="IPR025110">
    <property type="entry name" value="AMP-bd_C"/>
</dbReference>
<comment type="subcellular location">
    <subcellularLocation>
        <location evidence="1">Peroxisome</location>
    </subcellularLocation>
</comment>
<protein>
    <recommendedName>
        <fullName evidence="9">Luciferin 4-monooxygenase</fullName>
    </recommendedName>
</protein>